<name>A0ABW5TUR0_9SPHI</name>
<dbReference type="EMBL" id="JBHULV010000047">
    <property type="protein sequence ID" value="MFD2732793.1"/>
    <property type="molecule type" value="Genomic_DNA"/>
</dbReference>
<comment type="caution">
    <text evidence="1">The sequence shown here is derived from an EMBL/GenBank/DDBJ whole genome shotgun (WGS) entry which is preliminary data.</text>
</comment>
<dbReference type="RefSeq" id="WP_379046956.1">
    <property type="nucleotide sequence ID" value="NZ_JBHSKW010000063.1"/>
</dbReference>
<proteinExistence type="predicted"/>
<accession>A0ABW5TUR0</accession>
<dbReference type="PROSITE" id="PS51257">
    <property type="entry name" value="PROKAR_LIPOPROTEIN"/>
    <property type="match status" value="1"/>
</dbReference>
<dbReference type="Proteomes" id="UP001597546">
    <property type="component" value="Unassembled WGS sequence"/>
</dbReference>
<reference evidence="2" key="1">
    <citation type="journal article" date="2019" name="Int. J. Syst. Evol. Microbiol.">
        <title>The Global Catalogue of Microorganisms (GCM) 10K type strain sequencing project: providing services to taxonomists for standard genome sequencing and annotation.</title>
        <authorList>
            <consortium name="The Broad Institute Genomics Platform"/>
            <consortium name="The Broad Institute Genome Sequencing Center for Infectious Disease"/>
            <person name="Wu L."/>
            <person name="Ma J."/>
        </authorList>
    </citation>
    <scope>NUCLEOTIDE SEQUENCE [LARGE SCALE GENOMIC DNA]</scope>
    <source>
        <strain evidence="2">KCTC 42456</strain>
    </source>
</reference>
<evidence type="ECO:0000313" key="1">
    <source>
        <dbReference type="EMBL" id="MFD2732793.1"/>
    </source>
</evidence>
<gene>
    <name evidence="1" type="ORF">ACFSSE_13875</name>
</gene>
<protein>
    <recommendedName>
        <fullName evidence="3">DUF4382 domain-containing protein</fullName>
    </recommendedName>
</protein>
<keyword evidence="2" id="KW-1185">Reference proteome</keyword>
<evidence type="ECO:0008006" key="3">
    <source>
        <dbReference type="Google" id="ProtNLM"/>
    </source>
</evidence>
<evidence type="ECO:0000313" key="2">
    <source>
        <dbReference type="Proteomes" id="UP001597546"/>
    </source>
</evidence>
<sequence length="343" mass="38686">MKNLRYIFLSALIITLSACDKKNDNLVTPLVEADFPQILLLADEGDGELEDEDKFSFKITLADRVDPEGNELGGKIVPLAQDVKVNFEITDFEGFKSISSFILDAKAFYEIDDCTTSEDESIDLNLVYDVNTGKGSVTFPKGVEEIEIEFETDADLFDDDIFNSQARKLEIKLTGLDANGQNVVVNKDNVFEFMVLDDEGIYGEYELDINNQAEFEKYIQLFGLVNEDVKNLTAADVEEILVEFQYGEFKAIIVLKETEEIDECGEKETVNKEIEIEGEFEELEDDAQEGAVEFVGEVEQEDGSEKEFVYKGTFKIDGENLVLTLQGEFDDTETNDIILNLKK</sequence>
<organism evidence="1 2">
    <name type="scientific">Pedobacter alpinus</name>
    <dbReference type="NCBI Taxonomy" id="1590643"/>
    <lineage>
        <taxon>Bacteria</taxon>
        <taxon>Pseudomonadati</taxon>
        <taxon>Bacteroidota</taxon>
        <taxon>Sphingobacteriia</taxon>
        <taxon>Sphingobacteriales</taxon>
        <taxon>Sphingobacteriaceae</taxon>
        <taxon>Pedobacter</taxon>
    </lineage>
</organism>